<keyword evidence="2" id="KW-1185">Reference proteome</keyword>
<dbReference type="EMBL" id="JAAIJR010000259">
    <property type="protein sequence ID" value="NEX23641.1"/>
    <property type="molecule type" value="Genomic_DNA"/>
</dbReference>
<evidence type="ECO:0008006" key="3">
    <source>
        <dbReference type="Google" id="ProtNLM"/>
    </source>
</evidence>
<dbReference type="RefSeq" id="WP_164657063.1">
    <property type="nucleotide sequence ID" value="NZ_JAAIJR010000259.1"/>
</dbReference>
<reference evidence="1 2" key="2">
    <citation type="submission" date="2020-02" db="EMBL/GenBank/DDBJ databases">
        <title>Genome sequences of Thiorhodococcus mannitoliphagus and Thiorhodococcus minor, purple sulfur photosynthetic bacteria in the gammaproteobacterial family, Chromatiaceae.</title>
        <authorList>
            <person name="Aviles F.A."/>
            <person name="Meyer T.E."/>
            <person name="Kyndt J.A."/>
        </authorList>
    </citation>
    <scope>NUCLEOTIDE SEQUENCE [LARGE SCALE GENOMIC DNA]</scope>
    <source>
        <strain evidence="1 2">DSM 18266</strain>
    </source>
</reference>
<protein>
    <recommendedName>
        <fullName evidence="3">DUF4258 domain-containing protein</fullName>
    </recommendedName>
</protein>
<name>A0A6P1E2R4_9GAMM</name>
<accession>A0A6P1E2R4</accession>
<sequence length="90" mass="10413">MQLTKHAQFRMQQRAISESVLDLLYAYGREIEQGKAGTLVYFDKCARDRIKKDTPRKTFARIEPKLNAYAVEDDDGAIVTVGYRYKPVRV</sequence>
<proteinExistence type="predicted"/>
<evidence type="ECO:0000313" key="1">
    <source>
        <dbReference type="EMBL" id="NEX23641.1"/>
    </source>
</evidence>
<reference evidence="2" key="1">
    <citation type="journal article" date="2020" name="Microbiol. Resour. Announc.">
        <title>Draft Genome Sequences of Thiorhodococcus mannitoliphagus and Thiorhodococcus minor, Purple Sulfur Photosynthetic Bacteria in the Gammaproteobacterial Family Chromatiaceae.</title>
        <authorList>
            <person name="Aviles F.A."/>
            <person name="Meyer T.E."/>
            <person name="Kyndt J.A."/>
        </authorList>
    </citation>
    <scope>NUCLEOTIDE SEQUENCE [LARGE SCALE GENOMIC DNA]</scope>
    <source>
        <strain evidence="2">DSM 18266</strain>
    </source>
</reference>
<comment type="caution">
    <text evidence="1">The sequence shown here is derived from an EMBL/GenBank/DDBJ whole genome shotgun (WGS) entry which is preliminary data.</text>
</comment>
<gene>
    <name evidence="1" type="ORF">G3480_25770</name>
</gene>
<evidence type="ECO:0000313" key="2">
    <source>
        <dbReference type="Proteomes" id="UP000471640"/>
    </source>
</evidence>
<organism evidence="1 2">
    <name type="scientific">Thiorhodococcus mannitoliphagus</name>
    <dbReference type="NCBI Taxonomy" id="329406"/>
    <lineage>
        <taxon>Bacteria</taxon>
        <taxon>Pseudomonadati</taxon>
        <taxon>Pseudomonadota</taxon>
        <taxon>Gammaproteobacteria</taxon>
        <taxon>Chromatiales</taxon>
        <taxon>Chromatiaceae</taxon>
        <taxon>Thiorhodococcus</taxon>
    </lineage>
</organism>
<dbReference type="Proteomes" id="UP000471640">
    <property type="component" value="Unassembled WGS sequence"/>
</dbReference>
<dbReference type="AlphaFoldDB" id="A0A6P1E2R4"/>